<protein>
    <recommendedName>
        <fullName evidence="4">DUF4280 domain-containing protein</fullName>
    </recommendedName>
</protein>
<dbReference type="RefSeq" id="WP_229746813.1">
    <property type="nucleotide sequence ID" value="NZ_BMDJ01000019.1"/>
</dbReference>
<name>A0ABQ2BM63_9SPHI</name>
<dbReference type="InterPro" id="IPR025460">
    <property type="entry name" value="DUF4280"/>
</dbReference>
<dbReference type="Proteomes" id="UP000645390">
    <property type="component" value="Unassembled WGS sequence"/>
</dbReference>
<dbReference type="Pfam" id="PF14107">
    <property type="entry name" value="DUF4280"/>
    <property type="match status" value="1"/>
</dbReference>
<sequence>MEKHLVVHGATCLCNFGSAPDNLVVLTHKKEYANDKDGAKKLIASTKDIGSTLQKNCFGSCAKQNNKPCTAIITEWSAFYNKVTLTHGGNILLEDSKATCPIGGKDCIKILKHGQQADVSAQNMKKADPNVQQALNPAGNGQSGQTGDGVLETIGN</sequence>
<evidence type="ECO:0000313" key="2">
    <source>
        <dbReference type="EMBL" id="GGI29476.1"/>
    </source>
</evidence>
<evidence type="ECO:0008006" key="4">
    <source>
        <dbReference type="Google" id="ProtNLM"/>
    </source>
</evidence>
<gene>
    <name evidence="2" type="ORF">GCM10008119_37820</name>
</gene>
<comment type="caution">
    <text evidence="2">The sequence shown here is derived from an EMBL/GenBank/DDBJ whole genome shotgun (WGS) entry which is preliminary data.</text>
</comment>
<evidence type="ECO:0000313" key="3">
    <source>
        <dbReference type="Proteomes" id="UP000645390"/>
    </source>
</evidence>
<feature type="region of interest" description="Disordered" evidence="1">
    <location>
        <begin position="134"/>
        <end position="156"/>
    </location>
</feature>
<reference evidence="3" key="1">
    <citation type="journal article" date="2019" name="Int. J. Syst. Evol. Microbiol.">
        <title>The Global Catalogue of Microorganisms (GCM) 10K type strain sequencing project: providing services to taxonomists for standard genome sequencing and annotation.</title>
        <authorList>
            <consortium name="The Broad Institute Genomics Platform"/>
            <consortium name="The Broad Institute Genome Sequencing Center for Infectious Disease"/>
            <person name="Wu L."/>
            <person name="Ma J."/>
        </authorList>
    </citation>
    <scope>NUCLEOTIDE SEQUENCE [LARGE SCALE GENOMIC DNA]</scope>
    <source>
        <strain evidence="3">CCM 8939</strain>
    </source>
</reference>
<dbReference type="EMBL" id="BMDJ01000019">
    <property type="protein sequence ID" value="GGI29476.1"/>
    <property type="molecule type" value="Genomic_DNA"/>
</dbReference>
<proteinExistence type="predicted"/>
<organism evidence="2 3">
    <name type="scientific">Pedobacter mendelii</name>
    <dbReference type="NCBI Taxonomy" id="1908240"/>
    <lineage>
        <taxon>Bacteria</taxon>
        <taxon>Pseudomonadati</taxon>
        <taxon>Bacteroidota</taxon>
        <taxon>Sphingobacteriia</taxon>
        <taxon>Sphingobacteriales</taxon>
        <taxon>Sphingobacteriaceae</taxon>
        <taxon>Pedobacter</taxon>
    </lineage>
</organism>
<accession>A0ABQ2BM63</accession>
<evidence type="ECO:0000256" key="1">
    <source>
        <dbReference type="SAM" id="MobiDB-lite"/>
    </source>
</evidence>
<keyword evidence="3" id="KW-1185">Reference proteome</keyword>